<dbReference type="EMBL" id="GBEZ01009353">
    <property type="protein sequence ID" value="JAC76228.1"/>
    <property type="molecule type" value="Transcribed_RNA"/>
</dbReference>
<dbReference type="AlphaFoldDB" id="A0A061RW96"/>
<name>A0A061RW96_9CHLO</name>
<proteinExistence type="predicted"/>
<accession>A0A061RW96</accession>
<protein>
    <submittedName>
        <fullName evidence="1">Uncharacterized protein</fullName>
    </submittedName>
</protein>
<reference evidence="1" key="1">
    <citation type="submission" date="2014-05" db="EMBL/GenBank/DDBJ databases">
        <title>The transcriptome of the halophilic microalga Tetraselmis sp. GSL018 isolated from the Great Salt Lake, Utah.</title>
        <authorList>
            <person name="Jinkerson R.E."/>
            <person name="D'Adamo S."/>
            <person name="Posewitz M.C."/>
        </authorList>
    </citation>
    <scope>NUCLEOTIDE SEQUENCE</scope>
    <source>
        <strain evidence="1">GSL018</strain>
    </source>
</reference>
<feature type="non-terminal residue" evidence="1">
    <location>
        <position position="48"/>
    </location>
</feature>
<evidence type="ECO:0000313" key="1">
    <source>
        <dbReference type="EMBL" id="JAC76228.1"/>
    </source>
</evidence>
<organism evidence="1">
    <name type="scientific">Tetraselmis sp. GSL018</name>
    <dbReference type="NCBI Taxonomy" id="582737"/>
    <lineage>
        <taxon>Eukaryota</taxon>
        <taxon>Viridiplantae</taxon>
        <taxon>Chlorophyta</taxon>
        <taxon>core chlorophytes</taxon>
        <taxon>Chlorodendrophyceae</taxon>
        <taxon>Chlorodendrales</taxon>
        <taxon>Chlorodendraceae</taxon>
        <taxon>Tetraselmis</taxon>
    </lineage>
</organism>
<gene>
    <name evidence="1" type="ORF">TSPGSL018_20754</name>
</gene>
<sequence length="48" mass="5630">MMAGAYFPTMNGDRLSRMRWRFPFLSSFFCAAPCMPKSLEKGSEYLWI</sequence>